<organism evidence="3 4">
    <name type="scientific">Phaeovulum veldkampii DSM 11550</name>
    <dbReference type="NCBI Taxonomy" id="1185920"/>
    <lineage>
        <taxon>Bacteria</taxon>
        <taxon>Pseudomonadati</taxon>
        <taxon>Pseudomonadota</taxon>
        <taxon>Alphaproteobacteria</taxon>
        <taxon>Rhodobacterales</taxon>
        <taxon>Paracoccaceae</taxon>
        <taxon>Phaeovulum</taxon>
    </lineage>
</organism>
<reference evidence="3 4" key="1">
    <citation type="submission" date="2018-03" db="EMBL/GenBank/DDBJ databases">
        <title>Rhodobacter veldkampii.</title>
        <authorList>
            <person name="Meyer T.E."/>
            <person name="Miller S."/>
            <person name="Lodha T."/>
            <person name="Gandham S."/>
            <person name="Chintalapati S."/>
            <person name="Chintalapati V.R."/>
        </authorList>
    </citation>
    <scope>NUCLEOTIDE SEQUENCE [LARGE SCALE GENOMIC DNA]</scope>
    <source>
        <strain evidence="3 4">DSM 11550</strain>
    </source>
</reference>
<dbReference type="AlphaFoldDB" id="A0A2T4JIE4"/>
<comment type="caution">
    <text evidence="3">The sequence shown here is derived from an EMBL/GenBank/DDBJ whole genome shotgun (WGS) entry which is preliminary data.</text>
</comment>
<dbReference type="OrthoDB" id="241498at2"/>
<sequence>MSAAISEAEALAMAQAALRHWGGDAPPRLIKNRENIVFEVHLPGGIHAALRLHRPGYQCRVLIDSELIWSLRLAEQGLGVPCPVPTPDGALSAVAAGRVASCVQWLEGRPIGCAEQPLAGDGAVQFALMQRLGGLIARLHNATDAAGLPAGFLRPAWDADAFLGQMPLWGRFWENPALRPDEREIVQEARCHAWGDLAAFRAEGADYGLIHGDLLRENVLDGPEGLALIDFDDSGFGFRAYDLATALVQSLEEPHLPQIAAGLVAGYRAHRPLPEAAVRRLPMFVMLRTFASAGWIITRAAPGDTRQRFYAERAARMAAHVLAGTAPWGALA</sequence>
<dbReference type="SUPFAM" id="SSF56112">
    <property type="entry name" value="Protein kinase-like (PK-like)"/>
    <property type="match status" value="1"/>
</dbReference>
<keyword evidence="3" id="KW-0418">Kinase</keyword>
<keyword evidence="3" id="KW-0808">Transferase</keyword>
<dbReference type="InterPro" id="IPR002575">
    <property type="entry name" value="Aminoglycoside_PTrfase"/>
</dbReference>
<keyword evidence="4" id="KW-1185">Reference proteome</keyword>
<evidence type="ECO:0000313" key="3">
    <source>
        <dbReference type="EMBL" id="PTE17674.1"/>
    </source>
</evidence>
<name>A0A2T4JIE4_9RHOB</name>
<dbReference type="PANTHER" id="PTHR21064:SF6">
    <property type="entry name" value="AMINOGLYCOSIDE PHOSPHOTRANSFERASE DOMAIN-CONTAINING PROTEIN"/>
    <property type="match status" value="1"/>
</dbReference>
<dbReference type="Gene3D" id="3.90.1200.10">
    <property type="match status" value="1"/>
</dbReference>
<evidence type="ECO:0000313" key="4">
    <source>
        <dbReference type="Proteomes" id="UP000241899"/>
    </source>
</evidence>
<protein>
    <submittedName>
        <fullName evidence="3">Homoserine kinase</fullName>
    </submittedName>
</protein>
<feature type="domain" description="Aminoglycoside phosphotransferase" evidence="2">
    <location>
        <begin position="33"/>
        <end position="270"/>
    </location>
</feature>
<evidence type="ECO:0000259" key="2">
    <source>
        <dbReference type="Pfam" id="PF01636"/>
    </source>
</evidence>
<evidence type="ECO:0000256" key="1">
    <source>
        <dbReference type="ARBA" id="ARBA00038240"/>
    </source>
</evidence>
<accession>A0A2T4JIE4</accession>
<dbReference type="InterPro" id="IPR050249">
    <property type="entry name" value="Pseudomonas-type_ThrB"/>
</dbReference>
<comment type="similarity">
    <text evidence="1">Belongs to the pseudomonas-type ThrB family.</text>
</comment>
<dbReference type="EMBL" id="PZKF01000015">
    <property type="protein sequence ID" value="PTE17674.1"/>
    <property type="molecule type" value="Genomic_DNA"/>
</dbReference>
<dbReference type="Proteomes" id="UP000241899">
    <property type="component" value="Unassembled WGS sequence"/>
</dbReference>
<dbReference type="PANTHER" id="PTHR21064">
    <property type="entry name" value="AMINOGLYCOSIDE PHOSPHOTRANSFERASE DOMAIN-CONTAINING PROTEIN-RELATED"/>
    <property type="match status" value="1"/>
</dbReference>
<proteinExistence type="inferred from homology"/>
<dbReference type="Pfam" id="PF01636">
    <property type="entry name" value="APH"/>
    <property type="match status" value="1"/>
</dbReference>
<dbReference type="InterPro" id="IPR011009">
    <property type="entry name" value="Kinase-like_dom_sf"/>
</dbReference>
<dbReference type="RefSeq" id="WP_107324907.1">
    <property type="nucleotide sequence ID" value="NZ_NHSP01000071.1"/>
</dbReference>
<gene>
    <name evidence="3" type="ORF">C5F46_08410</name>
</gene>
<dbReference type="GO" id="GO:0019202">
    <property type="term" value="F:amino acid kinase activity"/>
    <property type="evidence" value="ECO:0007669"/>
    <property type="project" value="TreeGrafter"/>
</dbReference>